<keyword evidence="2" id="KW-1185">Reference proteome</keyword>
<comment type="caution">
    <text evidence="1">The sequence shown here is derived from an EMBL/GenBank/DDBJ whole genome shotgun (WGS) entry which is preliminary data.</text>
</comment>
<evidence type="ECO:0000313" key="2">
    <source>
        <dbReference type="Proteomes" id="UP000076858"/>
    </source>
</evidence>
<name>A0A164IFC5_9CRUS</name>
<gene>
    <name evidence="1" type="ORF">APZ42_002217</name>
</gene>
<evidence type="ECO:0000313" key="1">
    <source>
        <dbReference type="EMBL" id="KZS01197.1"/>
    </source>
</evidence>
<dbReference type="EMBL" id="LRGB01007395">
    <property type="protein sequence ID" value="KZS01197.1"/>
    <property type="molecule type" value="Genomic_DNA"/>
</dbReference>
<organism evidence="1 2">
    <name type="scientific">Daphnia magna</name>
    <dbReference type="NCBI Taxonomy" id="35525"/>
    <lineage>
        <taxon>Eukaryota</taxon>
        <taxon>Metazoa</taxon>
        <taxon>Ecdysozoa</taxon>
        <taxon>Arthropoda</taxon>
        <taxon>Crustacea</taxon>
        <taxon>Branchiopoda</taxon>
        <taxon>Diplostraca</taxon>
        <taxon>Cladocera</taxon>
        <taxon>Anomopoda</taxon>
        <taxon>Daphniidae</taxon>
        <taxon>Daphnia</taxon>
    </lineage>
</organism>
<proteinExistence type="predicted"/>
<dbReference type="AlphaFoldDB" id="A0A164IFC5"/>
<reference evidence="1 2" key="1">
    <citation type="submission" date="2016-03" db="EMBL/GenBank/DDBJ databases">
        <title>EvidentialGene: Evidence-directed Construction of Genes on Genomes.</title>
        <authorList>
            <person name="Gilbert D.G."/>
            <person name="Choi J.-H."/>
            <person name="Mockaitis K."/>
            <person name="Colbourne J."/>
            <person name="Pfrender M."/>
        </authorList>
    </citation>
    <scope>NUCLEOTIDE SEQUENCE [LARGE SCALE GENOMIC DNA]</scope>
    <source>
        <strain evidence="1 2">Xinb3</strain>
        <tissue evidence="1">Complete organism</tissue>
    </source>
</reference>
<feature type="non-terminal residue" evidence="1">
    <location>
        <position position="1"/>
    </location>
</feature>
<accession>A0A164IFC5</accession>
<dbReference type="Proteomes" id="UP000076858">
    <property type="component" value="Unassembled WGS sequence"/>
</dbReference>
<protein>
    <submittedName>
        <fullName evidence="1">Uncharacterized protein</fullName>
    </submittedName>
</protein>
<sequence length="34" mass="4044">NSKDVSKTKILKLRFEIDFSFTDGFYPKISQNYI</sequence>